<dbReference type="InterPro" id="IPR035994">
    <property type="entry name" value="Nucleoside_phosphorylase_sf"/>
</dbReference>
<accession>A0A366FEP6</accession>
<dbReference type="InterPro" id="IPR017831">
    <property type="entry name" value="Hopanoid-assoc_phosphoryl_HpnG"/>
</dbReference>
<dbReference type="GO" id="GO:0008930">
    <property type="term" value="F:methylthioadenosine nucleosidase activity"/>
    <property type="evidence" value="ECO:0007669"/>
    <property type="project" value="TreeGrafter"/>
</dbReference>
<dbReference type="GO" id="GO:0008782">
    <property type="term" value="F:adenosylhomocysteine nucleosidase activity"/>
    <property type="evidence" value="ECO:0007669"/>
    <property type="project" value="TreeGrafter"/>
</dbReference>
<comment type="caution">
    <text evidence="2">The sequence shown here is derived from an EMBL/GenBank/DDBJ whole genome shotgun (WGS) entry which is preliminary data.</text>
</comment>
<name>A0A366FEP6_9HYPH</name>
<dbReference type="RefSeq" id="WP_113889834.1">
    <property type="nucleotide sequence ID" value="NZ_QNRK01000014.1"/>
</dbReference>
<dbReference type="OrthoDB" id="7357315at2"/>
<sequence>MAAPRSQISSVLIVCGLKREAALAAGPGAIVAFGNGATLQARFAALADTPLRMVVSFGLCGGLDPSLRSGDVLLGSEVVARSESVATDEALTLALERRLAEAGVPATRGKFAAADAPVLTAGEKRALRETTGAAAVDMESLAAGRFARARGAPFAILRAVSDPADRDLPPLVLAALDADGEVDVGAVVRGLARSPAALPGLIAAAFDSGAAFRMLRRCGRLAVGL</sequence>
<dbReference type="EMBL" id="QNRK01000014">
    <property type="protein sequence ID" value="RBP12195.1"/>
    <property type="molecule type" value="Genomic_DNA"/>
</dbReference>
<reference evidence="2 3" key="1">
    <citation type="submission" date="2018-06" db="EMBL/GenBank/DDBJ databases">
        <title>Genomic Encyclopedia of Type Strains, Phase IV (KMG-IV): sequencing the most valuable type-strain genomes for metagenomic binning, comparative biology and taxonomic classification.</title>
        <authorList>
            <person name="Goeker M."/>
        </authorList>
    </citation>
    <scope>NUCLEOTIDE SEQUENCE [LARGE SCALE GENOMIC DNA]</scope>
    <source>
        <strain evidence="2 3">DSM 24875</strain>
    </source>
</reference>
<dbReference type="AlphaFoldDB" id="A0A366FEP6"/>
<dbReference type="GO" id="GO:0019284">
    <property type="term" value="P:L-methionine salvage from S-adenosylmethionine"/>
    <property type="evidence" value="ECO:0007669"/>
    <property type="project" value="TreeGrafter"/>
</dbReference>
<evidence type="ECO:0000259" key="1">
    <source>
        <dbReference type="Pfam" id="PF01048"/>
    </source>
</evidence>
<evidence type="ECO:0000313" key="2">
    <source>
        <dbReference type="EMBL" id="RBP12195.1"/>
    </source>
</evidence>
<keyword evidence="3" id="KW-1185">Reference proteome</keyword>
<dbReference type="InterPro" id="IPR000845">
    <property type="entry name" value="Nucleoside_phosphorylase_d"/>
</dbReference>
<protein>
    <submittedName>
        <fullName evidence="2">Hopanoid-associated phosphorylase</fullName>
    </submittedName>
</protein>
<gene>
    <name evidence="2" type="ORF">DFR50_11424</name>
</gene>
<evidence type="ECO:0000313" key="3">
    <source>
        <dbReference type="Proteomes" id="UP000253529"/>
    </source>
</evidence>
<feature type="domain" description="Nucleoside phosphorylase" evidence="1">
    <location>
        <begin position="40"/>
        <end position="166"/>
    </location>
</feature>
<proteinExistence type="predicted"/>
<dbReference type="GO" id="GO:0005829">
    <property type="term" value="C:cytosol"/>
    <property type="evidence" value="ECO:0007669"/>
    <property type="project" value="TreeGrafter"/>
</dbReference>
<dbReference type="Proteomes" id="UP000253529">
    <property type="component" value="Unassembled WGS sequence"/>
</dbReference>
<dbReference type="SUPFAM" id="SSF53167">
    <property type="entry name" value="Purine and uridine phosphorylases"/>
    <property type="match status" value="1"/>
</dbReference>
<dbReference type="CDD" id="cd17768">
    <property type="entry name" value="adenosylhopane_nucleosidase_HpnG-like"/>
    <property type="match status" value="1"/>
</dbReference>
<dbReference type="PANTHER" id="PTHR46832">
    <property type="entry name" value="5'-METHYLTHIOADENOSINE/S-ADENOSYLHOMOCYSTEINE NUCLEOSIDASE"/>
    <property type="match status" value="1"/>
</dbReference>
<dbReference type="GO" id="GO:0009116">
    <property type="term" value="P:nucleoside metabolic process"/>
    <property type="evidence" value="ECO:0007669"/>
    <property type="project" value="InterPro"/>
</dbReference>
<dbReference type="NCBIfam" id="TIGR03468">
    <property type="entry name" value="HpnG"/>
    <property type="match status" value="1"/>
</dbReference>
<dbReference type="Pfam" id="PF01048">
    <property type="entry name" value="PNP_UDP_1"/>
    <property type="match status" value="1"/>
</dbReference>
<dbReference type="Gene3D" id="3.40.50.1580">
    <property type="entry name" value="Nucleoside phosphorylase domain"/>
    <property type="match status" value="1"/>
</dbReference>
<dbReference type="PANTHER" id="PTHR46832:SF1">
    <property type="entry name" value="5'-METHYLTHIOADENOSINE_S-ADENOSYLHOMOCYSTEINE NUCLEOSIDASE"/>
    <property type="match status" value="1"/>
</dbReference>
<organism evidence="2 3">
    <name type="scientific">Roseiarcus fermentans</name>
    <dbReference type="NCBI Taxonomy" id="1473586"/>
    <lineage>
        <taxon>Bacteria</taxon>
        <taxon>Pseudomonadati</taxon>
        <taxon>Pseudomonadota</taxon>
        <taxon>Alphaproteobacteria</taxon>
        <taxon>Hyphomicrobiales</taxon>
        <taxon>Roseiarcaceae</taxon>
        <taxon>Roseiarcus</taxon>
    </lineage>
</organism>